<reference evidence="8" key="1">
    <citation type="submission" date="2020-05" db="EMBL/GenBank/DDBJ databases">
        <authorList>
            <person name="Chiriac C."/>
            <person name="Salcher M."/>
            <person name="Ghai R."/>
            <person name="Kavagutti S V."/>
        </authorList>
    </citation>
    <scope>NUCLEOTIDE SEQUENCE</scope>
</reference>
<evidence type="ECO:0000256" key="5">
    <source>
        <dbReference type="ARBA" id="ARBA00022723"/>
    </source>
</evidence>
<dbReference type="PANTHER" id="PTHR20854:SF4">
    <property type="entry name" value="INOSITOL-1-MONOPHOSPHATASE-RELATED"/>
    <property type="match status" value="1"/>
</dbReference>
<dbReference type="InterPro" id="IPR000760">
    <property type="entry name" value="Inositol_monophosphatase-like"/>
</dbReference>
<keyword evidence="7" id="KW-0460">Magnesium</keyword>
<comment type="catalytic activity">
    <reaction evidence="1">
        <text>a myo-inositol phosphate + H2O = myo-inositol + phosphate</text>
        <dbReference type="Rhea" id="RHEA:24056"/>
        <dbReference type="ChEBI" id="CHEBI:15377"/>
        <dbReference type="ChEBI" id="CHEBI:17268"/>
        <dbReference type="ChEBI" id="CHEBI:43474"/>
        <dbReference type="ChEBI" id="CHEBI:84139"/>
        <dbReference type="EC" id="3.1.3.25"/>
    </reaction>
</comment>
<dbReference type="GO" id="GO:0007165">
    <property type="term" value="P:signal transduction"/>
    <property type="evidence" value="ECO:0007669"/>
    <property type="project" value="TreeGrafter"/>
</dbReference>
<dbReference type="PROSITE" id="PS00629">
    <property type="entry name" value="IMP_1"/>
    <property type="match status" value="1"/>
</dbReference>
<keyword evidence="6" id="KW-0378">Hydrolase</keyword>
<dbReference type="InterPro" id="IPR033942">
    <property type="entry name" value="IMPase"/>
</dbReference>
<dbReference type="SUPFAM" id="SSF56655">
    <property type="entry name" value="Carbohydrate phosphatase"/>
    <property type="match status" value="1"/>
</dbReference>
<dbReference type="Gene3D" id="3.40.190.80">
    <property type="match status" value="1"/>
</dbReference>
<evidence type="ECO:0000256" key="6">
    <source>
        <dbReference type="ARBA" id="ARBA00022801"/>
    </source>
</evidence>
<dbReference type="EMBL" id="CAEZWI010000102">
    <property type="protein sequence ID" value="CAB4656714.1"/>
    <property type="molecule type" value="Genomic_DNA"/>
</dbReference>
<evidence type="ECO:0000313" key="8">
    <source>
        <dbReference type="EMBL" id="CAB4656714.1"/>
    </source>
</evidence>
<evidence type="ECO:0000256" key="4">
    <source>
        <dbReference type="ARBA" id="ARBA00013106"/>
    </source>
</evidence>
<dbReference type="InterPro" id="IPR020550">
    <property type="entry name" value="Inositol_monophosphatase_CS"/>
</dbReference>
<sequence length="279" mass="29352">MTSQPKHSSFDALIAEPNLALAMQIASGTGKLLLDRPDDLGVTTKSTATDVVTLMDQAAEAFIVSELGKHRPNDAILGEEGANQVGTSGLQWVIDPIDGTVNYLHKVPHWCVSIGLMEESSGLALAGVVYVPVLDQMYISSRGLGAWVVEAGVPRELKVSGCTELSQALMGTGFGYSSSRRASQARVLQEVLPKVADIRRLGSCAVDLCLVADGVLDGYYERGVNAWDHAAGELIAREAGAVSSGLFGNPIGNDMIVVANPAIHGDLVAILEANQADQD</sequence>
<evidence type="ECO:0000256" key="7">
    <source>
        <dbReference type="ARBA" id="ARBA00022842"/>
    </source>
</evidence>
<dbReference type="Pfam" id="PF00459">
    <property type="entry name" value="Inositol_P"/>
    <property type="match status" value="1"/>
</dbReference>
<keyword evidence="5" id="KW-0479">Metal-binding</keyword>
<dbReference type="PANTHER" id="PTHR20854">
    <property type="entry name" value="INOSITOL MONOPHOSPHATASE"/>
    <property type="match status" value="1"/>
</dbReference>
<comment type="cofactor">
    <cofactor evidence="2">
        <name>Mg(2+)</name>
        <dbReference type="ChEBI" id="CHEBI:18420"/>
    </cofactor>
</comment>
<accession>A0A6J6L7Z3</accession>
<dbReference type="AlphaFoldDB" id="A0A6J6L7Z3"/>
<dbReference type="PRINTS" id="PR00377">
    <property type="entry name" value="IMPHPHTASES"/>
</dbReference>
<dbReference type="InterPro" id="IPR020583">
    <property type="entry name" value="Inositol_monoP_metal-BS"/>
</dbReference>
<protein>
    <recommendedName>
        <fullName evidence="4">inositol-phosphate phosphatase</fullName>
        <ecNumber evidence="4">3.1.3.25</ecNumber>
    </recommendedName>
</protein>
<dbReference type="EC" id="3.1.3.25" evidence="4"/>
<evidence type="ECO:0000256" key="2">
    <source>
        <dbReference type="ARBA" id="ARBA00001946"/>
    </source>
</evidence>
<dbReference type="Gene3D" id="3.30.540.10">
    <property type="entry name" value="Fructose-1,6-Bisphosphatase, subunit A, domain 1"/>
    <property type="match status" value="1"/>
</dbReference>
<dbReference type="PROSITE" id="PS00630">
    <property type="entry name" value="IMP_2"/>
    <property type="match status" value="1"/>
</dbReference>
<gene>
    <name evidence="8" type="ORF">UFOPK2237_00820</name>
</gene>
<proteinExistence type="inferred from homology"/>
<organism evidence="8">
    <name type="scientific">freshwater metagenome</name>
    <dbReference type="NCBI Taxonomy" id="449393"/>
    <lineage>
        <taxon>unclassified sequences</taxon>
        <taxon>metagenomes</taxon>
        <taxon>ecological metagenomes</taxon>
    </lineage>
</organism>
<dbReference type="GO" id="GO:0046854">
    <property type="term" value="P:phosphatidylinositol phosphate biosynthetic process"/>
    <property type="evidence" value="ECO:0007669"/>
    <property type="project" value="InterPro"/>
</dbReference>
<evidence type="ECO:0000256" key="1">
    <source>
        <dbReference type="ARBA" id="ARBA00001033"/>
    </source>
</evidence>
<name>A0A6J6L7Z3_9ZZZZ</name>
<dbReference type="FunFam" id="3.30.540.10:FF:000003">
    <property type="entry name" value="Inositol-1-monophosphatase"/>
    <property type="match status" value="1"/>
</dbReference>
<dbReference type="CDD" id="cd01639">
    <property type="entry name" value="IMPase"/>
    <property type="match status" value="1"/>
</dbReference>
<dbReference type="GO" id="GO:0046872">
    <property type="term" value="F:metal ion binding"/>
    <property type="evidence" value="ECO:0007669"/>
    <property type="project" value="UniProtKB-KW"/>
</dbReference>
<dbReference type="GO" id="GO:0006020">
    <property type="term" value="P:inositol metabolic process"/>
    <property type="evidence" value="ECO:0007669"/>
    <property type="project" value="TreeGrafter"/>
</dbReference>
<comment type="similarity">
    <text evidence="3">Belongs to the inositol monophosphatase superfamily.</text>
</comment>
<dbReference type="GO" id="GO:0008934">
    <property type="term" value="F:inositol monophosphate 1-phosphatase activity"/>
    <property type="evidence" value="ECO:0007669"/>
    <property type="project" value="InterPro"/>
</dbReference>
<evidence type="ECO:0000256" key="3">
    <source>
        <dbReference type="ARBA" id="ARBA00009759"/>
    </source>
</evidence>